<dbReference type="NCBIfam" id="TIGR00633">
    <property type="entry name" value="xth"/>
    <property type="match status" value="1"/>
</dbReference>
<evidence type="ECO:0000256" key="1">
    <source>
        <dbReference type="ARBA" id="ARBA00001946"/>
    </source>
</evidence>
<keyword evidence="4 7" id="KW-0378">Hydrolase</keyword>
<comment type="similarity">
    <text evidence="2">Belongs to the DNA repair enzymes AP/ExoA family.</text>
</comment>
<organism evidence="7 8">
    <name type="scientific">Methylocapsa polymorpha</name>
    <dbReference type="NCBI Taxonomy" id="3080828"/>
    <lineage>
        <taxon>Bacteria</taxon>
        <taxon>Pseudomonadati</taxon>
        <taxon>Pseudomonadota</taxon>
        <taxon>Alphaproteobacteria</taxon>
        <taxon>Hyphomicrobiales</taxon>
        <taxon>Beijerinckiaceae</taxon>
        <taxon>Methylocapsa</taxon>
    </lineage>
</organism>
<dbReference type="PROSITE" id="PS00726">
    <property type="entry name" value="AP_NUCLEASE_F1_1"/>
    <property type="match status" value="1"/>
</dbReference>
<evidence type="ECO:0000256" key="4">
    <source>
        <dbReference type="ARBA" id="ARBA00022801"/>
    </source>
</evidence>
<sequence>MQIATWNVNSVRQRTEHLLRYLREVGPDVLCLQELKCVDEAFPHAEVEAQGYNVAVHGQKGFNGVAILAKAPIEVTRGLPGDPDDDHARYIEAIVPNGAGIVRVASIYLPNGNPPQTDKYAYKLAWMDRLIAHAKSLLLLEERLVLAGDYNVIESARDCFDPAAWEGDALFLPETRARFHTLLNLGLTDALRATTDAAGLYTFWDYQAGAWQRNKGICIDHVLLSPQAADRLVKVTIDKELRGEDKPSDHVPVRIELNGEA</sequence>
<dbReference type="NCBIfam" id="TIGR00195">
    <property type="entry name" value="exoDNase_III"/>
    <property type="match status" value="1"/>
</dbReference>
<dbReference type="PROSITE" id="PS51435">
    <property type="entry name" value="AP_NUCLEASE_F1_4"/>
    <property type="match status" value="1"/>
</dbReference>
<dbReference type="EC" id="3.1.11.2" evidence="7"/>
<evidence type="ECO:0000259" key="6">
    <source>
        <dbReference type="Pfam" id="PF03372"/>
    </source>
</evidence>
<dbReference type="Proteomes" id="UP001626536">
    <property type="component" value="Chromosome"/>
</dbReference>
<dbReference type="PANTHER" id="PTHR43250:SF2">
    <property type="entry name" value="EXODEOXYRIBONUCLEASE III"/>
    <property type="match status" value="1"/>
</dbReference>
<comment type="cofactor">
    <cofactor evidence="1">
        <name>Mg(2+)</name>
        <dbReference type="ChEBI" id="CHEBI:18420"/>
    </cofactor>
</comment>
<dbReference type="InterPro" id="IPR020847">
    <property type="entry name" value="AP_endonuclease_F1_BS"/>
</dbReference>
<gene>
    <name evidence="7" type="primary">xth</name>
    <name evidence="7" type="ORF">RZS28_05220</name>
</gene>
<keyword evidence="3" id="KW-0479">Metal-binding</keyword>
<evidence type="ECO:0000313" key="7">
    <source>
        <dbReference type="EMBL" id="WOJ90694.1"/>
    </source>
</evidence>
<accession>A0ABZ0HWA1</accession>
<name>A0ABZ0HWA1_9HYPH</name>
<dbReference type="Gene3D" id="3.60.10.10">
    <property type="entry name" value="Endonuclease/exonuclease/phosphatase"/>
    <property type="match status" value="1"/>
</dbReference>
<evidence type="ECO:0000256" key="3">
    <source>
        <dbReference type="ARBA" id="ARBA00022723"/>
    </source>
</evidence>
<reference evidence="7 8" key="1">
    <citation type="submission" date="2023-10" db="EMBL/GenBank/DDBJ databases">
        <title>Novel methanotroph of the genus Methylocapsa from a subarctic wetland.</title>
        <authorList>
            <person name="Belova S.E."/>
            <person name="Oshkin I.Y."/>
            <person name="Miroshnikov K."/>
            <person name="Dedysh S.N."/>
        </authorList>
    </citation>
    <scope>NUCLEOTIDE SEQUENCE [LARGE SCALE GENOMIC DNA]</scope>
    <source>
        <strain evidence="7 8">RX1</strain>
    </source>
</reference>
<protein>
    <submittedName>
        <fullName evidence="7">Exodeoxyribonuclease III</fullName>
        <ecNumber evidence="7">3.1.11.2</ecNumber>
    </submittedName>
</protein>
<dbReference type="EMBL" id="CP136862">
    <property type="protein sequence ID" value="WOJ90694.1"/>
    <property type="molecule type" value="Genomic_DNA"/>
</dbReference>
<evidence type="ECO:0000256" key="2">
    <source>
        <dbReference type="ARBA" id="ARBA00007092"/>
    </source>
</evidence>
<dbReference type="PANTHER" id="PTHR43250">
    <property type="entry name" value="EXODEOXYRIBONUCLEASE III"/>
    <property type="match status" value="1"/>
</dbReference>
<keyword evidence="5" id="KW-0460">Magnesium</keyword>
<dbReference type="InterPro" id="IPR037493">
    <property type="entry name" value="ExoIII-like"/>
</dbReference>
<evidence type="ECO:0000256" key="5">
    <source>
        <dbReference type="ARBA" id="ARBA00022842"/>
    </source>
</evidence>
<dbReference type="InterPro" id="IPR004808">
    <property type="entry name" value="AP_endonuc_1"/>
</dbReference>
<feature type="domain" description="Endonuclease/exonuclease/phosphatase" evidence="6">
    <location>
        <begin position="4"/>
        <end position="250"/>
    </location>
</feature>
<dbReference type="RefSeq" id="WP_407340279.1">
    <property type="nucleotide sequence ID" value="NZ_CP136862.1"/>
</dbReference>
<dbReference type="Pfam" id="PF03372">
    <property type="entry name" value="Exo_endo_phos"/>
    <property type="match status" value="1"/>
</dbReference>
<dbReference type="GO" id="GO:0008311">
    <property type="term" value="F:double-stranded DNA 3'-5' DNA exonuclease activity"/>
    <property type="evidence" value="ECO:0007669"/>
    <property type="project" value="UniProtKB-EC"/>
</dbReference>
<dbReference type="SUPFAM" id="SSF56219">
    <property type="entry name" value="DNase I-like"/>
    <property type="match status" value="1"/>
</dbReference>
<dbReference type="CDD" id="cd09086">
    <property type="entry name" value="ExoIII-like_AP-endo"/>
    <property type="match status" value="1"/>
</dbReference>
<proteinExistence type="inferred from homology"/>
<dbReference type="InterPro" id="IPR005135">
    <property type="entry name" value="Endo/exonuclease/phosphatase"/>
</dbReference>
<dbReference type="InterPro" id="IPR036691">
    <property type="entry name" value="Endo/exonu/phosph_ase_sf"/>
</dbReference>
<evidence type="ECO:0000313" key="8">
    <source>
        <dbReference type="Proteomes" id="UP001626536"/>
    </source>
</evidence>
<keyword evidence="8" id="KW-1185">Reference proteome</keyword>